<dbReference type="PANTHER" id="PTHR43300">
    <property type="entry name" value="ACETYLTRANSFERASE"/>
    <property type="match status" value="1"/>
</dbReference>
<comment type="similarity">
    <text evidence="1">Belongs to the transferase hexapeptide repeat family.</text>
</comment>
<protein>
    <submittedName>
        <fullName evidence="2">Acetyltransferase</fullName>
    </submittedName>
</protein>
<dbReference type="SUPFAM" id="SSF51161">
    <property type="entry name" value="Trimeric LpxA-like enzymes"/>
    <property type="match status" value="1"/>
</dbReference>
<proteinExistence type="inferred from homology"/>
<sequence length="220" mass="24509">MANKVIIFGIQDYAELAHYYLTNDSSFEVAAFCVNEKYIPESKSFRGLPVVPFEDVEHKFPICDYSFFAPMAPKKMNQVREAIYGEVKEKGYNLISYISSKVTMFNNEIGDNCFILENNTLQPFTKIGNNVVLWSGNHIGHHGEIRDHVTFTSHVVMSGHCIIGENSFLGVNATLRDGITLAKGTLVGMASAITKSTEEWGVYIGNPAKKLENKLSTSLL</sequence>
<dbReference type="CDD" id="cd03360">
    <property type="entry name" value="LbH_AT_putative"/>
    <property type="match status" value="1"/>
</dbReference>
<dbReference type="Pfam" id="PF00132">
    <property type="entry name" value="Hexapep"/>
    <property type="match status" value="1"/>
</dbReference>
<organism evidence="2 3">
    <name type="scientific">Niastella soli</name>
    <dbReference type="NCBI Taxonomy" id="2821487"/>
    <lineage>
        <taxon>Bacteria</taxon>
        <taxon>Pseudomonadati</taxon>
        <taxon>Bacteroidota</taxon>
        <taxon>Chitinophagia</taxon>
        <taxon>Chitinophagales</taxon>
        <taxon>Chitinophagaceae</taxon>
        <taxon>Niastella</taxon>
    </lineage>
</organism>
<dbReference type="Proteomes" id="UP000677244">
    <property type="component" value="Unassembled WGS sequence"/>
</dbReference>
<dbReference type="PANTHER" id="PTHR43300:SF4">
    <property type="entry name" value="ACYL-[ACYL-CARRIER-PROTEIN]--UDP-N-ACETYLGLUCOSAMINE O-ACYLTRANSFERASE"/>
    <property type="match status" value="1"/>
</dbReference>
<dbReference type="InterPro" id="IPR050179">
    <property type="entry name" value="Trans_hexapeptide_repeat"/>
</dbReference>
<accession>A0ABS3YSG0</accession>
<keyword evidence="3" id="KW-1185">Reference proteome</keyword>
<dbReference type="InterPro" id="IPR011004">
    <property type="entry name" value="Trimer_LpxA-like_sf"/>
</dbReference>
<dbReference type="InterPro" id="IPR020019">
    <property type="entry name" value="AcTrfase_PglD-like"/>
</dbReference>
<reference evidence="2 3" key="1">
    <citation type="submission" date="2021-03" db="EMBL/GenBank/DDBJ databases">
        <title>Assistant Professor.</title>
        <authorList>
            <person name="Huq M.A."/>
        </authorList>
    </citation>
    <scope>NUCLEOTIDE SEQUENCE [LARGE SCALE GENOMIC DNA]</scope>
    <source>
        <strain evidence="2 3">MAH-29</strain>
    </source>
</reference>
<comment type="caution">
    <text evidence="2">The sequence shown here is derived from an EMBL/GenBank/DDBJ whole genome shotgun (WGS) entry which is preliminary data.</text>
</comment>
<dbReference type="RefSeq" id="WP_209138197.1">
    <property type="nucleotide sequence ID" value="NZ_JAGHKO010000001.1"/>
</dbReference>
<evidence type="ECO:0000256" key="1">
    <source>
        <dbReference type="ARBA" id="ARBA00007274"/>
    </source>
</evidence>
<dbReference type="Gene3D" id="2.160.10.10">
    <property type="entry name" value="Hexapeptide repeat proteins"/>
    <property type="match status" value="1"/>
</dbReference>
<dbReference type="Pfam" id="PF14602">
    <property type="entry name" value="Hexapep_2"/>
    <property type="match status" value="1"/>
</dbReference>
<gene>
    <name evidence="2" type="ORF">J7I42_07725</name>
</gene>
<dbReference type="EMBL" id="JAGHKO010000001">
    <property type="protein sequence ID" value="MBO9200141.1"/>
    <property type="molecule type" value="Genomic_DNA"/>
</dbReference>
<name>A0ABS3YSG0_9BACT</name>
<evidence type="ECO:0000313" key="3">
    <source>
        <dbReference type="Proteomes" id="UP000677244"/>
    </source>
</evidence>
<evidence type="ECO:0000313" key="2">
    <source>
        <dbReference type="EMBL" id="MBO9200141.1"/>
    </source>
</evidence>
<dbReference type="InterPro" id="IPR001451">
    <property type="entry name" value="Hexapep"/>
</dbReference>